<evidence type="ECO:0000313" key="4">
    <source>
        <dbReference type="EMBL" id="GBG25873.1"/>
    </source>
</evidence>
<feature type="compositionally biased region" description="Polar residues" evidence="1">
    <location>
        <begin position="263"/>
        <end position="273"/>
    </location>
</feature>
<sequence length="291" mass="30962">MQQQEQQQQRRRGGRRRARVLAAFALGVLVLACEPGAALADNACSNNTADVSYWEREGFAVHEDDLDYCGKDSVGDRDLAEECVDKRMYEYTEPCQTCFVDIIVCAGIECGNDCIGSIFTGSESQECRVCVETTCNDPFAACAGFRIETCDTCVVPSESTFPTLIVVAGSVGGLVALVLAVLFVRWLCRSPLTPEQKAARLEKQGADLGIIVSDSRHSSIRTATTAATGFSAAAGTAAGSTSMSRTGRNSGTGSVYTARSGDTGASPSPLDTQIGMNRIFNGGQNRDMPDF</sequence>
<evidence type="ECO:0000256" key="3">
    <source>
        <dbReference type="SAM" id="SignalP"/>
    </source>
</evidence>
<reference evidence="4 5" key="1">
    <citation type="submission" date="2017-12" db="EMBL/GenBank/DDBJ databases">
        <title>Sequencing, de novo assembly and annotation of complete genome of a new Thraustochytrid species, strain FCC1311.</title>
        <authorList>
            <person name="Sedici K."/>
            <person name="Godart F."/>
            <person name="Aiese Cigliano R."/>
            <person name="Sanseverino W."/>
            <person name="Barakat M."/>
            <person name="Ortet P."/>
            <person name="Marechal E."/>
            <person name="Cagnac O."/>
            <person name="Amato A."/>
        </authorList>
    </citation>
    <scope>NUCLEOTIDE SEQUENCE [LARGE SCALE GENOMIC DNA]</scope>
</reference>
<protein>
    <submittedName>
        <fullName evidence="4">Uncharacterized protein</fullName>
    </submittedName>
</protein>
<comment type="caution">
    <text evidence="4">The sequence shown here is derived from an EMBL/GenBank/DDBJ whole genome shotgun (WGS) entry which is preliminary data.</text>
</comment>
<evidence type="ECO:0000256" key="1">
    <source>
        <dbReference type="SAM" id="MobiDB-lite"/>
    </source>
</evidence>
<dbReference type="OrthoDB" id="10261863at2759"/>
<dbReference type="EMBL" id="BEYU01000016">
    <property type="protein sequence ID" value="GBG25873.1"/>
    <property type="molecule type" value="Genomic_DNA"/>
</dbReference>
<dbReference type="CDD" id="cd12087">
    <property type="entry name" value="TM_EGFR-like"/>
    <property type="match status" value="1"/>
</dbReference>
<feature type="chain" id="PRO_5015359114" evidence="3">
    <location>
        <begin position="41"/>
        <end position="291"/>
    </location>
</feature>
<keyword evidence="2" id="KW-0472">Membrane</keyword>
<evidence type="ECO:0000313" key="5">
    <source>
        <dbReference type="Proteomes" id="UP000241890"/>
    </source>
</evidence>
<evidence type="ECO:0000256" key="2">
    <source>
        <dbReference type="SAM" id="Phobius"/>
    </source>
</evidence>
<dbReference type="Proteomes" id="UP000241890">
    <property type="component" value="Unassembled WGS sequence"/>
</dbReference>
<keyword evidence="2" id="KW-0812">Transmembrane</keyword>
<dbReference type="AlphaFoldDB" id="A0A2R5GBC8"/>
<feature type="signal peptide" evidence="3">
    <location>
        <begin position="1"/>
        <end position="40"/>
    </location>
</feature>
<accession>A0A2R5GBC8</accession>
<keyword evidence="3" id="KW-0732">Signal</keyword>
<keyword evidence="2" id="KW-1133">Transmembrane helix</keyword>
<keyword evidence="5" id="KW-1185">Reference proteome</keyword>
<gene>
    <name evidence="4" type="ORF">FCC1311_020922</name>
</gene>
<dbReference type="InParanoid" id="A0A2R5GBC8"/>
<feature type="compositionally biased region" description="Polar residues" evidence="1">
    <location>
        <begin position="248"/>
        <end position="257"/>
    </location>
</feature>
<proteinExistence type="predicted"/>
<feature type="compositionally biased region" description="Low complexity" evidence="1">
    <location>
        <begin position="238"/>
        <end position="247"/>
    </location>
</feature>
<name>A0A2R5GBC8_9STRA</name>
<organism evidence="4 5">
    <name type="scientific">Hondaea fermentalgiana</name>
    <dbReference type="NCBI Taxonomy" id="2315210"/>
    <lineage>
        <taxon>Eukaryota</taxon>
        <taxon>Sar</taxon>
        <taxon>Stramenopiles</taxon>
        <taxon>Bigyra</taxon>
        <taxon>Labyrinthulomycetes</taxon>
        <taxon>Thraustochytrida</taxon>
        <taxon>Thraustochytriidae</taxon>
        <taxon>Hondaea</taxon>
    </lineage>
</organism>
<feature type="transmembrane region" description="Helical" evidence="2">
    <location>
        <begin position="164"/>
        <end position="188"/>
    </location>
</feature>
<feature type="region of interest" description="Disordered" evidence="1">
    <location>
        <begin position="238"/>
        <end position="273"/>
    </location>
</feature>